<proteinExistence type="predicted"/>
<evidence type="ECO:0000256" key="1">
    <source>
        <dbReference type="SAM" id="MobiDB-lite"/>
    </source>
</evidence>
<name>A0A1G7D402_9BURK</name>
<dbReference type="STRING" id="187868.SAMN05192589_11819"/>
<accession>A0A1G7D402</accession>
<sequence length="120" mass="12965">MQLETTLSEVESRLKDVGAALLATDALAVERTAPLLRQAALDLSNALQKIARPAELPADLQRRIKAIRTQLIQQREHLARLTALTERQVATVLPPQEASTYGNGAPGRSGGAARIYRSQG</sequence>
<keyword evidence="3" id="KW-1185">Reference proteome</keyword>
<evidence type="ECO:0000313" key="3">
    <source>
        <dbReference type="Proteomes" id="UP000198781"/>
    </source>
</evidence>
<dbReference type="OrthoDB" id="8813175at2"/>
<reference evidence="2 3" key="1">
    <citation type="submission" date="2016-10" db="EMBL/GenBank/DDBJ databases">
        <authorList>
            <person name="de Groot N.N."/>
        </authorList>
    </citation>
    <scope>NUCLEOTIDE SEQUENCE [LARGE SCALE GENOMIC DNA]</scope>
    <source>
        <strain evidence="2 3">DSM 16619</strain>
    </source>
</reference>
<dbReference type="Proteomes" id="UP000198781">
    <property type="component" value="Unassembled WGS sequence"/>
</dbReference>
<protein>
    <recommendedName>
        <fullName evidence="4">Flagellar protein FlgN</fullName>
    </recommendedName>
</protein>
<dbReference type="RefSeq" id="WP_092745662.1">
    <property type="nucleotide sequence ID" value="NZ_FMZC01000018.1"/>
</dbReference>
<dbReference type="EMBL" id="FMZC01000018">
    <property type="protein sequence ID" value="SDE46223.1"/>
    <property type="molecule type" value="Genomic_DNA"/>
</dbReference>
<evidence type="ECO:0008006" key="4">
    <source>
        <dbReference type="Google" id="ProtNLM"/>
    </source>
</evidence>
<gene>
    <name evidence="2" type="ORF">SAMN05192589_11819</name>
</gene>
<feature type="region of interest" description="Disordered" evidence="1">
    <location>
        <begin position="95"/>
        <end position="120"/>
    </location>
</feature>
<dbReference type="AlphaFoldDB" id="A0A1G7D402"/>
<organism evidence="2 3">
    <name type="scientific">Paracidovorax valerianellae</name>
    <dbReference type="NCBI Taxonomy" id="187868"/>
    <lineage>
        <taxon>Bacteria</taxon>
        <taxon>Pseudomonadati</taxon>
        <taxon>Pseudomonadota</taxon>
        <taxon>Betaproteobacteria</taxon>
        <taxon>Burkholderiales</taxon>
        <taxon>Comamonadaceae</taxon>
        <taxon>Paracidovorax</taxon>
    </lineage>
</organism>
<evidence type="ECO:0000313" key="2">
    <source>
        <dbReference type="EMBL" id="SDE46223.1"/>
    </source>
</evidence>